<accession>A0ABX0IZM1</accession>
<evidence type="ECO:0000256" key="1">
    <source>
        <dbReference type="ARBA" id="ARBA00023125"/>
    </source>
</evidence>
<reference evidence="3" key="1">
    <citation type="submission" date="2019-05" db="EMBL/GenBank/DDBJ databases">
        <authorList>
            <person name="Lianzixin W."/>
        </authorList>
    </citation>
    <scope>NUCLEOTIDE SEQUENCE</scope>
    <source>
        <strain evidence="3">EC11</strain>
    </source>
</reference>
<dbReference type="PANTHER" id="PTHR46558">
    <property type="entry name" value="TRACRIPTIONAL REGULATORY PROTEIN-RELATED-RELATED"/>
    <property type="match status" value="1"/>
</dbReference>
<comment type="caution">
    <text evidence="3">The sequence shown here is derived from an EMBL/GenBank/DDBJ whole genome shotgun (WGS) entry which is preliminary data.</text>
</comment>
<dbReference type="Gene3D" id="1.10.260.40">
    <property type="entry name" value="lambda repressor-like DNA-binding domains"/>
    <property type="match status" value="1"/>
</dbReference>
<name>A0ABX0IZM1_9FLAO</name>
<dbReference type="SUPFAM" id="SSF47413">
    <property type="entry name" value="lambda repressor-like DNA-binding domains"/>
    <property type="match status" value="1"/>
</dbReference>
<dbReference type="Pfam" id="PF01381">
    <property type="entry name" value="HTH_3"/>
    <property type="match status" value="1"/>
</dbReference>
<dbReference type="InterPro" id="IPR049639">
    <property type="entry name" value="RstR"/>
</dbReference>
<reference evidence="3" key="2">
    <citation type="submission" date="2020-02" db="EMBL/GenBank/DDBJ databases">
        <title>Flavobacterium profundi sp. nov., isolated from a deep-sea seamount.</title>
        <authorList>
            <person name="Zhang D.-C."/>
        </authorList>
    </citation>
    <scope>NUCLEOTIDE SEQUENCE</scope>
    <source>
        <strain evidence="3">EC11</strain>
    </source>
</reference>
<dbReference type="RefSeq" id="WP_140964493.1">
    <property type="nucleotide sequence ID" value="NZ_VEVQ02000020.1"/>
</dbReference>
<dbReference type="CDD" id="cd00093">
    <property type="entry name" value="HTH_XRE"/>
    <property type="match status" value="1"/>
</dbReference>
<organism evidence="3 4">
    <name type="scientific">Flavobacterium jejuense</name>
    <dbReference type="NCBI Taxonomy" id="1544455"/>
    <lineage>
        <taxon>Bacteria</taxon>
        <taxon>Pseudomonadati</taxon>
        <taxon>Bacteroidota</taxon>
        <taxon>Flavobacteriia</taxon>
        <taxon>Flavobacteriales</taxon>
        <taxon>Flavobacteriaceae</taxon>
        <taxon>Flavobacterium</taxon>
    </lineage>
</organism>
<feature type="domain" description="HTH cro/C1-type" evidence="2">
    <location>
        <begin position="7"/>
        <end position="61"/>
    </location>
</feature>
<keyword evidence="1" id="KW-0238">DNA-binding</keyword>
<evidence type="ECO:0000259" key="2">
    <source>
        <dbReference type="PROSITE" id="PS50943"/>
    </source>
</evidence>
<dbReference type="NCBIfam" id="NF041951">
    <property type="entry name" value="phage_RstR"/>
    <property type="match status" value="1"/>
</dbReference>
<evidence type="ECO:0000313" key="3">
    <source>
        <dbReference type="EMBL" id="NHN27988.1"/>
    </source>
</evidence>
<sequence length="113" mass="12871">MLFAENLKHLRATKKLSQADFAKEIGVHVTHLSRYERGLSSPSLEVVQKIAEVLNVSIDTLVFGQKNAEDDINDKELATLFKKVQHLSDKQKETVKDLITAFVFQKDIQKQFS</sequence>
<gene>
    <name evidence="3" type="ORF">FIA58_020100</name>
</gene>
<dbReference type="PANTHER" id="PTHR46558:SF11">
    <property type="entry name" value="HTH-TYPE TRANSCRIPTIONAL REGULATOR XRE"/>
    <property type="match status" value="1"/>
</dbReference>
<keyword evidence="4" id="KW-1185">Reference proteome</keyword>
<dbReference type="Proteomes" id="UP000817854">
    <property type="component" value="Unassembled WGS sequence"/>
</dbReference>
<dbReference type="InterPro" id="IPR001387">
    <property type="entry name" value="Cro/C1-type_HTH"/>
</dbReference>
<dbReference type="InterPro" id="IPR010982">
    <property type="entry name" value="Lambda_DNA-bd_dom_sf"/>
</dbReference>
<evidence type="ECO:0000313" key="4">
    <source>
        <dbReference type="Proteomes" id="UP000817854"/>
    </source>
</evidence>
<dbReference type="SMART" id="SM00530">
    <property type="entry name" value="HTH_XRE"/>
    <property type="match status" value="1"/>
</dbReference>
<proteinExistence type="predicted"/>
<protein>
    <submittedName>
        <fullName evidence="3">Helix-turn-helix transcriptional regulator</fullName>
    </submittedName>
</protein>
<dbReference type="PROSITE" id="PS50943">
    <property type="entry name" value="HTH_CROC1"/>
    <property type="match status" value="1"/>
</dbReference>
<dbReference type="EMBL" id="VEVQ02000020">
    <property type="protein sequence ID" value="NHN27988.1"/>
    <property type="molecule type" value="Genomic_DNA"/>
</dbReference>